<dbReference type="EC" id="5.2.1.8" evidence="2"/>
<keyword evidence="3" id="KW-0732">Signal</keyword>
<dbReference type="Pfam" id="PF00639">
    <property type="entry name" value="Rotamase"/>
    <property type="match status" value="1"/>
</dbReference>
<feature type="domain" description="PpiC" evidence="6">
    <location>
        <begin position="104"/>
        <end position="197"/>
    </location>
</feature>
<dbReference type="PROSITE" id="PS50198">
    <property type="entry name" value="PPIC_PPIASE_2"/>
    <property type="match status" value="2"/>
</dbReference>
<protein>
    <recommendedName>
        <fullName evidence="2">peptidylprolyl isomerase</fullName>
        <ecNumber evidence="2">5.2.1.8</ecNumber>
    </recommendedName>
</protein>
<keyword evidence="4" id="KW-0697">Rotamase</keyword>
<evidence type="ECO:0000256" key="3">
    <source>
        <dbReference type="ARBA" id="ARBA00022729"/>
    </source>
</evidence>
<evidence type="ECO:0000256" key="5">
    <source>
        <dbReference type="ARBA" id="ARBA00023235"/>
    </source>
</evidence>
<evidence type="ECO:0000259" key="6">
    <source>
        <dbReference type="PROSITE" id="PS50198"/>
    </source>
</evidence>
<dbReference type="SUPFAM" id="SSF54534">
    <property type="entry name" value="FKBP-like"/>
    <property type="match status" value="1"/>
</dbReference>
<accession>X0TPZ6</accession>
<dbReference type="PANTHER" id="PTHR47245">
    <property type="entry name" value="PEPTIDYLPROLYL ISOMERASE"/>
    <property type="match status" value="1"/>
</dbReference>
<feature type="non-terminal residue" evidence="7">
    <location>
        <position position="1"/>
    </location>
</feature>
<feature type="domain" description="PpiC" evidence="6">
    <location>
        <begin position="1"/>
        <end position="89"/>
    </location>
</feature>
<evidence type="ECO:0000256" key="2">
    <source>
        <dbReference type="ARBA" id="ARBA00013194"/>
    </source>
</evidence>
<dbReference type="InterPro" id="IPR050245">
    <property type="entry name" value="PrsA_foldase"/>
</dbReference>
<organism evidence="7">
    <name type="scientific">marine sediment metagenome</name>
    <dbReference type="NCBI Taxonomy" id="412755"/>
    <lineage>
        <taxon>unclassified sequences</taxon>
        <taxon>metagenomes</taxon>
        <taxon>ecological metagenomes</taxon>
    </lineage>
</organism>
<evidence type="ECO:0000313" key="7">
    <source>
        <dbReference type="EMBL" id="GAF95329.1"/>
    </source>
</evidence>
<sequence>WKDEKSKALAQEETNNIRKEIEEKSTSFEEYIREYPDRSNTTPFFANGKEIEGLGWLPQFNQVAFSLKAEEISSVLELLEGYCLLKLKERESSFIPLLEDVAEKTEEKLIEKKSKEIGEDIANQIAIEAKEEDLSILSTKLDLEYNNLESLKRTDWVEGMSSEDRQQFIETAFSLKEGEISKPLDLLFGYYIIELDTRELFLDNFSEQKEEFKKNFLSQRREQTLNLWLQQIWEKAKIVDNSSLFFSP</sequence>
<name>X0TPZ6_9ZZZZ</name>
<dbReference type="PANTHER" id="PTHR47245:SF1">
    <property type="entry name" value="FOLDASE PROTEIN PRSA"/>
    <property type="match status" value="1"/>
</dbReference>
<reference evidence="7" key="1">
    <citation type="journal article" date="2014" name="Front. Microbiol.">
        <title>High frequency of phylogenetically diverse reductive dehalogenase-homologous genes in deep subseafloor sedimentary metagenomes.</title>
        <authorList>
            <person name="Kawai M."/>
            <person name="Futagami T."/>
            <person name="Toyoda A."/>
            <person name="Takaki Y."/>
            <person name="Nishi S."/>
            <person name="Hori S."/>
            <person name="Arai W."/>
            <person name="Tsubouchi T."/>
            <person name="Morono Y."/>
            <person name="Uchiyama I."/>
            <person name="Ito T."/>
            <person name="Fujiyama A."/>
            <person name="Inagaki F."/>
            <person name="Takami H."/>
        </authorList>
    </citation>
    <scope>NUCLEOTIDE SEQUENCE</scope>
    <source>
        <strain evidence="7">Expedition CK06-06</strain>
    </source>
</reference>
<dbReference type="GO" id="GO:0003755">
    <property type="term" value="F:peptidyl-prolyl cis-trans isomerase activity"/>
    <property type="evidence" value="ECO:0007669"/>
    <property type="project" value="UniProtKB-KW"/>
</dbReference>
<evidence type="ECO:0000256" key="1">
    <source>
        <dbReference type="ARBA" id="ARBA00000971"/>
    </source>
</evidence>
<evidence type="ECO:0000256" key="4">
    <source>
        <dbReference type="ARBA" id="ARBA00023110"/>
    </source>
</evidence>
<proteinExistence type="predicted"/>
<dbReference type="AlphaFoldDB" id="X0TPZ6"/>
<comment type="catalytic activity">
    <reaction evidence="1">
        <text>[protein]-peptidylproline (omega=180) = [protein]-peptidylproline (omega=0)</text>
        <dbReference type="Rhea" id="RHEA:16237"/>
        <dbReference type="Rhea" id="RHEA-COMP:10747"/>
        <dbReference type="Rhea" id="RHEA-COMP:10748"/>
        <dbReference type="ChEBI" id="CHEBI:83833"/>
        <dbReference type="ChEBI" id="CHEBI:83834"/>
        <dbReference type="EC" id="5.2.1.8"/>
    </reaction>
</comment>
<keyword evidence="5" id="KW-0413">Isomerase</keyword>
<dbReference type="InterPro" id="IPR046357">
    <property type="entry name" value="PPIase_dom_sf"/>
</dbReference>
<comment type="caution">
    <text evidence="7">The sequence shown here is derived from an EMBL/GenBank/DDBJ whole genome shotgun (WGS) entry which is preliminary data.</text>
</comment>
<dbReference type="Gene3D" id="3.10.50.40">
    <property type="match status" value="2"/>
</dbReference>
<gene>
    <name evidence="7" type="ORF">S01H1_30122</name>
</gene>
<dbReference type="InterPro" id="IPR000297">
    <property type="entry name" value="PPIase_PpiC"/>
</dbReference>
<dbReference type="EMBL" id="BARS01018512">
    <property type="protein sequence ID" value="GAF95329.1"/>
    <property type="molecule type" value="Genomic_DNA"/>
</dbReference>